<feature type="region of interest" description="Disordered" evidence="1">
    <location>
        <begin position="227"/>
        <end position="263"/>
    </location>
</feature>
<organism evidence="2 3">
    <name type="scientific">Pandoravirus inopinatum</name>
    <dbReference type="NCBI Taxonomy" id="1605721"/>
    <lineage>
        <taxon>Viruses</taxon>
        <taxon>Pandoravirus</taxon>
    </lineage>
</organism>
<dbReference type="Proteomes" id="UP000202511">
    <property type="component" value="Segment"/>
</dbReference>
<dbReference type="RefSeq" id="YP_009120665.1">
    <property type="nucleotide sequence ID" value="NC_026440.1"/>
</dbReference>
<name>A0A0B5J8Z0_9VIRU</name>
<evidence type="ECO:0000313" key="3">
    <source>
        <dbReference type="Proteomes" id="UP000202511"/>
    </source>
</evidence>
<feature type="compositionally biased region" description="Basic residues" evidence="1">
    <location>
        <begin position="236"/>
        <end position="247"/>
    </location>
</feature>
<evidence type="ECO:0000256" key="1">
    <source>
        <dbReference type="SAM" id="MobiDB-lite"/>
    </source>
</evidence>
<feature type="region of interest" description="Disordered" evidence="1">
    <location>
        <begin position="115"/>
        <end position="192"/>
    </location>
</feature>
<feature type="compositionally biased region" description="Basic residues" evidence="1">
    <location>
        <begin position="254"/>
        <end position="263"/>
    </location>
</feature>
<protein>
    <submittedName>
        <fullName evidence="2">Uncharacterized protein</fullName>
    </submittedName>
</protein>
<accession>A0A0B5J8Z0</accession>
<dbReference type="KEGG" id="vg:23463347"/>
<dbReference type="EMBL" id="KP136319">
    <property type="protein sequence ID" value="AJF98430.1"/>
    <property type="molecule type" value="Genomic_DNA"/>
</dbReference>
<evidence type="ECO:0000313" key="2">
    <source>
        <dbReference type="EMBL" id="AJF98430.1"/>
    </source>
</evidence>
<feature type="compositionally biased region" description="Low complexity" evidence="1">
    <location>
        <begin position="173"/>
        <end position="191"/>
    </location>
</feature>
<proteinExistence type="predicted"/>
<sequence length="263" mass="28818">MKSEHYKKKEKPAVRARDVSQCRWLPPTDGHAGQTAEQKKHKSAGALRLGRSCCPFCLFFVVGGAIFCSSLCGCAVPGAGFWLALFFCPALIVPSPFCRASASPWSGRRGKLLGDARAPESTIPSSWRPTRQRDAPTGCPCTWPQQRASRKKHTYTQGTGAHNGQKGEKRDTTTTTTTITTTTRPTTMATGRPRRLDLGRRRLMRPALPYGVDAQGHVAHVRGRHAGASAPLPRRNGGHHHHHHGRHQASGMPHRGRRPRGLL</sequence>
<reference evidence="2 3" key="1">
    <citation type="journal article" date="2015" name="Parasitol. Res.">
        <title>Viruses in close associations with free-living amoebae.</title>
        <authorList>
            <person name="Scheid P."/>
        </authorList>
    </citation>
    <scope>NUCLEOTIDE SEQUENCE [LARGE SCALE GENOMIC DNA]</scope>
    <source>
        <strain evidence="2">KlaHel</strain>
    </source>
</reference>
<dbReference type="GeneID" id="23463347"/>